<dbReference type="SUPFAM" id="SSF52833">
    <property type="entry name" value="Thioredoxin-like"/>
    <property type="match status" value="1"/>
</dbReference>
<dbReference type="AlphaFoldDB" id="A0A0U5GCB9"/>
<dbReference type="STRING" id="454130.A0A0U5GCB9"/>
<dbReference type="Pfam" id="PF13409">
    <property type="entry name" value="GST_N_2"/>
    <property type="match status" value="1"/>
</dbReference>
<dbReference type="CDD" id="cd03038">
    <property type="entry name" value="GST_N_etherase_LigE"/>
    <property type="match status" value="1"/>
</dbReference>
<proteinExistence type="predicted"/>
<dbReference type="OrthoDB" id="4951845at2759"/>
<dbReference type="Proteomes" id="UP000054771">
    <property type="component" value="Unassembled WGS sequence"/>
</dbReference>
<dbReference type="OMA" id="PWRFTEK"/>
<gene>
    <name evidence="2" type="ORF">ASPCAL11421</name>
</gene>
<sequence>MFGAQQIIALIGLLNNTLDPKYEVALIYINLQCPSFLSSSSETPETTKHNTTTMATEIILYDLACTKGVCFSPYVWKVRMMLNLKRIPYKTIFLEFPDIEWTLKPLVPPPTGGSTRYTVPAVQHIPSNTYIMDSAQIAPFLEATYPDPPIQQTSELGRTIEEQFGSVVGGPLGAMMIPREMNILSPCAQEYFRQSREAYLGHKLEDLLKDSEEEERGWRAVSGQMTALSELMRTNRDFGPFVLGSKPSLTDFFIAGSMQTARVVDEGVFLRVAAYDGFKRVYEACSPYMERND</sequence>
<feature type="domain" description="GST N-terminal" evidence="1">
    <location>
        <begin position="62"/>
        <end position="149"/>
    </location>
</feature>
<dbReference type="EMBL" id="CDMC01000011">
    <property type="protein sequence ID" value="CEL08270.1"/>
    <property type="molecule type" value="Genomic_DNA"/>
</dbReference>
<evidence type="ECO:0000313" key="2">
    <source>
        <dbReference type="EMBL" id="CEL08270.1"/>
    </source>
</evidence>
<evidence type="ECO:0000259" key="1">
    <source>
        <dbReference type="PROSITE" id="PS50404"/>
    </source>
</evidence>
<accession>A0A0U5GCB9</accession>
<dbReference type="Gene3D" id="3.40.30.10">
    <property type="entry name" value="Glutaredoxin"/>
    <property type="match status" value="1"/>
</dbReference>
<dbReference type="InterPro" id="IPR036249">
    <property type="entry name" value="Thioredoxin-like_sf"/>
</dbReference>
<dbReference type="Gene3D" id="1.20.1050.10">
    <property type="match status" value="1"/>
</dbReference>
<dbReference type="PROSITE" id="PS50404">
    <property type="entry name" value="GST_NTER"/>
    <property type="match status" value="1"/>
</dbReference>
<reference evidence="3" key="1">
    <citation type="journal article" date="2016" name="Genome Announc.">
        <title>Draft genome sequences of fungus Aspergillus calidoustus.</title>
        <authorList>
            <person name="Horn F."/>
            <person name="Linde J."/>
            <person name="Mattern D.J."/>
            <person name="Walther G."/>
            <person name="Guthke R."/>
            <person name="Scherlach K."/>
            <person name="Martin K."/>
            <person name="Brakhage A.A."/>
            <person name="Petzke L."/>
            <person name="Valiante V."/>
        </authorList>
    </citation>
    <scope>NUCLEOTIDE SEQUENCE [LARGE SCALE GENOMIC DNA]</scope>
    <source>
        <strain evidence="3">SF006504</strain>
    </source>
</reference>
<dbReference type="Pfam" id="PF22041">
    <property type="entry name" value="GST_C_7"/>
    <property type="match status" value="1"/>
</dbReference>
<protein>
    <recommendedName>
        <fullName evidence="1">GST N-terminal domain-containing protein</fullName>
    </recommendedName>
</protein>
<keyword evidence="3" id="KW-1185">Reference proteome</keyword>
<name>A0A0U5GCB9_ASPCI</name>
<dbReference type="InterPro" id="IPR054416">
    <property type="entry name" value="GST_UstS-like_C"/>
</dbReference>
<organism evidence="2 3">
    <name type="scientific">Aspergillus calidoustus</name>
    <dbReference type="NCBI Taxonomy" id="454130"/>
    <lineage>
        <taxon>Eukaryota</taxon>
        <taxon>Fungi</taxon>
        <taxon>Dikarya</taxon>
        <taxon>Ascomycota</taxon>
        <taxon>Pezizomycotina</taxon>
        <taxon>Eurotiomycetes</taxon>
        <taxon>Eurotiomycetidae</taxon>
        <taxon>Eurotiales</taxon>
        <taxon>Aspergillaceae</taxon>
        <taxon>Aspergillus</taxon>
        <taxon>Aspergillus subgen. Nidulantes</taxon>
    </lineage>
</organism>
<evidence type="ECO:0000313" key="3">
    <source>
        <dbReference type="Proteomes" id="UP000054771"/>
    </source>
</evidence>
<dbReference type="InterPro" id="IPR004045">
    <property type="entry name" value="Glutathione_S-Trfase_N"/>
</dbReference>